<dbReference type="EMBL" id="MU970101">
    <property type="protein sequence ID" value="KAK9321330.1"/>
    <property type="molecule type" value="Genomic_DNA"/>
</dbReference>
<proteinExistence type="predicted"/>
<evidence type="ECO:0000313" key="2">
    <source>
        <dbReference type="Proteomes" id="UP001489719"/>
    </source>
</evidence>
<keyword evidence="2" id="KW-1185">Reference proteome</keyword>
<evidence type="ECO:0000313" key="1">
    <source>
        <dbReference type="EMBL" id="KAK9321330.1"/>
    </source>
</evidence>
<protein>
    <submittedName>
        <fullName evidence="1">Glycoside hydrolase</fullName>
    </submittedName>
</protein>
<organism evidence="1 2">
    <name type="scientific">Lipomyces orientalis</name>
    <dbReference type="NCBI Taxonomy" id="1233043"/>
    <lineage>
        <taxon>Eukaryota</taxon>
        <taxon>Fungi</taxon>
        <taxon>Dikarya</taxon>
        <taxon>Ascomycota</taxon>
        <taxon>Saccharomycotina</taxon>
        <taxon>Lipomycetes</taxon>
        <taxon>Lipomycetales</taxon>
        <taxon>Lipomycetaceae</taxon>
        <taxon>Lipomyces</taxon>
    </lineage>
</organism>
<name>A0ACC3TL05_9ASCO</name>
<gene>
    <name evidence="1" type="ORF">V1517DRAFT_326749</name>
</gene>
<accession>A0ACC3TL05</accession>
<comment type="caution">
    <text evidence="1">The sequence shown here is derived from an EMBL/GenBank/DDBJ whole genome shotgun (WGS) entry which is preliminary data.</text>
</comment>
<keyword evidence="1" id="KW-0378">Hydrolase</keyword>
<reference evidence="2" key="1">
    <citation type="journal article" date="2024" name="Front. Bioeng. Biotechnol.">
        <title>Genome-scale model development and genomic sequencing of the oleaginous clade Lipomyces.</title>
        <authorList>
            <person name="Czajka J.J."/>
            <person name="Han Y."/>
            <person name="Kim J."/>
            <person name="Mondo S.J."/>
            <person name="Hofstad B.A."/>
            <person name="Robles A."/>
            <person name="Haridas S."/>
            <person name="Riley R."/>
            <person name="LaButti K."/>
            <person name="Pangilinan J."/>
            <person name="Andreopoulos W."/>
            <person name="Lipzen A."/>
            <person name="Yan J."/>
            <person name="Wang M."/>
            <person name="Ng V."/>
            <person name="Grigoriev I.V."/>
            <person name="Spatafora J.W."/>
            <person name="Magnuson J.K."/>
            <person name="Baker S.E."/>
            <person name="Pomraning K.R."/>
        </authorList>
    </citation>
    <scope>NUCLEOTIDE SEQUENCE [LARGE SCALE GENOMIC DNA]</scope>
    <source>
        <strain evidence="2">CBS 10300</strain>
    </source>
</reference>
<dbReference type="Proteomes" id="UP001489719">
    <property type="component" value="Unassembled WGS sequence"/>
</dbReference>
<sequence>MFAFHWCSCILLCGTLFHRARAIEIDVNNVDSIKHAAWVFSHGVMDYYNGNQTGGTLGKFSWPYYWWEAGAAWGSMLDYWFYTGDTTYNQILTEAVLANVGPNHDFMPKSEVTTEGNDDQAFWGFTVMAAAERNFTNPSPDQPQWLELSETVFWSMAERWDNSACNGGLRWQIFQFNNGYDYKNTISNAGLFLMAARLARYTGNTTYIGWAEQTWDWVEQVGFLNTDFYYFYDGASSTDNCTDIKKYQWSYNAASFLAGSAYLYNFTQSELWGNRTQNILDGLHIFFDDNSGGVMFEVACERVQKCNTDQQSFKAYLSRFMGLTAILAPWTYDRIYAHLVNTTVNGITQSCTGGRDGVTCGTSWLVEGWDNTWGLGQEMSALETVQNLLVNQVPAPYTATTGGSSPGGNGGRRQTGYISTGIVSTGDRAGAGIVTSIVLLMMLGAAWWIIM</sequence>